<evidence type="ECO:0000256" key="8">
    <source>
        <dbReference type="SAM" id="MobiDB-lite"/>
    </source>
</evidence>
<dbReference type="PANTHER" id="PTHR24390:SF166">
    <property type="entry name" value="ZINC FINGER PROTEIN 184"/>
    <property type="match status" value="1"/>
</dbReference>
<evidence type="ECO:0000259" key="10">
    <source>
        <dbReference type="PROSITE" id="PS50805"/>
    </source>
</evidence>
<accession>A0ABM3PBV1</accession>
<evidence type="ECO:0000256" key="4">
    <source>
        <dbReference type="ARBA" id="ARBA00022771"/>
    </source>
</evidence>
<feature type="domain" description="C2H2-type" evidence="9">
    <location>
        <begin position="338"/>
        <end position="365"/>
    </location>
</feature>
<dbReference type="SUPFAM" id="SSF57667">
    <property type="entry name" value="beta-beta-alpha zinc fingers"/>
    <property type="match status" value="4"/>
</dbReference>
<dbReference type="InterPro" id="IPR013087">
    <property type="entry name" value="Znf_C2H2_type"/>
</dbReference>
<proteinExistence type="predicted"/>
<dbReference type="InterPro" id="IPR036051">
    <property type="entry name" value="KRAB_dom_sf"/>
</dbReference>
<sequence length="477" mass="56063">MAQGSHHKSSFGMNFLTCPKASVMPSQNVILSQRGNMEEKEMNDESQIVRSQESLTFQDVAVDFTREEWDQLYPAQKNLYRDVMLENYRNLVALGHQLYKPEVISQLEQEEQWMMERGSSGDIRAGGENRPDIRKSIPNQNISDENQNHDMIMERLTGDSFWYSILGGLWDFDYQLEFNQENQQRHLAQVSFTHKKITQERSLDCNRFGENYNVNSNLIMHQRIPSIKIPLNSDTQGNSIKHNSDLIYYQRDYVRKNPYEYNECGKFFNQHILLTNHIHTEEKPSECGKAFSHNSSLTQPQIVLTGEKPYKCDECGKRFSQRIHLIQHQRIHTGEKPFICNECGKAFRQHSSFTQHLRIHTGEKPYKCNQCGKAFSRITSLTEHHRLHTGEKPYECSFCGKAFSQRTHLNQHERTHTGEKPYKCNECEKAFSQSAHLNQHRKIHTREKLCEYNKWAKNPYTSLHNCERQEVEDYTRC</sequence>
<evidence type="ECO:0000259" key="9">
    <source>
        <dbReference type="PROSITE" id="PS50157"/>
    </source>
</evidence>
<feature type="domain" description="KRAB" evidence="10">
    <location>
        <begin position="55"/>
        <end position="125"/>
    </location>
</feature>
<evidence type="ECO:0000256" key="6">
    <source>
        <dbReference type="ARBA" id="ARBA00023242"/>
    </source>
</evidence>
<feature type="domain" description="C2H2-type" evidence="9">
    <location>
        <begin position="310"/>
        <end position="337"/>
    </location>
</feature>
<dbReference type="PROSITE" id="PS50805">
    <property type="entry name" value="KRAB"/>
    <property type="match status" value="1"/>
</dbReference>
<keyword evidence="5" id="KW-0862">Zinc</keyword>
<evidence type="ECO:0000256" key="5">
    <source>
        <dbReference type="ARBA" id="ARBA00022833"/>
    </source>
</evidence>
<dbReference type="Proteomes" id="UP001652583">
    <property type="component" value="Chromosome E3"/>
</dbReference>
<keyword evidence="3" id="KW-0677">Repeat</keyword>
<feature type="domain" description="C2H2-type" evidence="9">
    <location>
        <begin position="259"/>
        <end position="284"/>
    </location>
</feature>
<reference evidence="12" key="1">
    <citation type="submission" date="2025-08" db="UniProtKB">
        <authorList>
            <consortium name="RefSeq"/>
        </authorList>
    </citation>
    <scope>IDENTIFICATION</scope>
    <source>
        <tissue evidence="12">Blood</tissue>
    </source>
</reference>
<comment type="subcellular location">
    <subcellularLocation>
        <location evidence="1">Nucleus</location>
    </subcellularLocation>
</comment>
<dbReference type="InterPro" id="IPR036236">
    <property type="entry name" value="Znf_C2H2_sf"/>
</dbReference>
<dbReference type="RefSeq" id="XP_053069155.1">
    <property type="nucleotide sequence ID" value="XM_053213180.1"/>
</dbReference>
<protein>
    <submittedName>
        <fullName evidence="12">Zinc finger protein 713 isoform X1</fullName>
    </submittedName>
</protein>
<gene>
    <name evidence="12" type="primary">ZNF713</name>
</gene>
<dbReference type="PROSITE" id="PS00028">
    <property type="entry name" value="ZINC_FINGER_C2H2_1"/>
    <property type="match status" value="5"/>
</dbReference>
<evidence type="ECO:0000256" key="1">
    <source>
        <dbReference type="ARBA" id="ARBA00004123"/>
    </source>
</evidence>
<feature type="domain" description="C2H2-type" evidence="9">
    <location>
        <begin position="422"/>
        <end position="449"/>
    </location>
</feature>
<feature type="domain" description="C2H2-type" evidence="9">
    <location>
        <begin position="285"/>
        <end position="309"/>
    </location>
</feature>
<dbReference type="PROSITE" id="PS50157">
    <property type="entry name" value="ZINC_FINGER_C2H2_2"/>
    <property type="match status" value="7"/>
</dbReference>
<dbReference type="Pfam" id="PF01352">
    <property type="entry name" value="KRAB"/>
    <property type="match status" value="1"/>
</dbReference>
<keyword evidence="6" id="KW-0539">Nucleus</keyword>
<keyword evidence="4 7" id="KW-0863">Zinc-finger</keyword>
<evidence type="ECO:0000313" key="12">
    <source>
        <dbReference type="RefSeq" id="XP_053069155.1"/>
    </source>
</evidence>
<dbReference type="SMART" id="SM00355">
    <property type="entry name" value="ZnF_C2H2"/>
    <property type="match status" value="6"/>
</dbReference>
<feature type="domain" description="C2H2-type" evidence="9">
    <location>
        <begin position="366"/>
        <end position="393"/>
    </location>
</feature>
<feature type="domain" description="C2H2-type" evidence="9">
    <location>
        <begin position="394"/>
        <end position="421"/>
    </location>
</feature>
<feature type="region of interest" description="Disordered" evidence="8">
    <location>
        <begin position="120"/>
        <end position="144"/>
    </location>
</feature>
<keyword evidence="2" id="KW-0479">Metal-binding</keyword>
<dbReference type="Pfam" id="PF00096">
    <property type="entry name" value="zf-C2H2"/>
    <property type="match status" value="5"/>
</dbReference>
<name>A0ABM3PBV1_ACIJB</name>
<evidence type="ECO:0000313" key="11">
    <source>
        <dbReference type="Proteomes" id="UP001652583"/>
    </source>
</evidence>
<dbReference type="GeneID" id="106972851"/>
<organism evidence="11 12">
    <name type="scientific">Acinonyx jubatus</name>
    <name type="common">Cheetah</name>
    <dbReference type="NCBI Taxonomy" id="32536"/>
    <lineage>
        <taxon>Eukaryota</taxon>
        <taxon>Metazoa</taxon>
        <taxon>Chordata</taxon>
        <taxon>Craniata</taxon>
        <taxon>Vertebrata</taxon>
        <taxon>Euteleostomi</taxon>
        <taxon>Mammalia</taxon>
        <taxon>Eutheria</taxon>
        <taxon>Laurasiatheria</taxon>
        <taxon>Carnivora</taxon>
        <taxon>Feliformia</taxon>
        <taxon>Felidae</taxon>
        <taxon>Felinae</taxon>
        <taxon>Acinonyx</taxon>
    </lineage>
</organism>
<keyword evidence="11" id="KW-1185">Reference proteome</keyword>
<feature type="compositionally biased region" description="Basic and acidic residues" evidence="8">
    <location>
        <begin position="125"/>
        <end position="135"/>
    </location>
</feature>
<dbReference type="InterPro" id="IPR001909">
    <property type="entry name" value="KRAB"/>
</dbReference>
<dbReference type="CDD" id="cd07765">
    <property type="entry name" value="KRAB_A-box"/>
    <property type="match status" value="1"/>
</dbReference>
<dbReference type="Gene3D" id="3.30.160.60">
    <property type="entry name" value="Classic Zinc Finger"/>
    <property type="match status" value="7"/>
</dbReference>
<dbReference type="PANTHER" id="PTHR24390">
    <property type="entry name" value="ZINC FINGER PROTEIN"/>
    <property type="match status" value="1"/>
</dbReference>
<evidence type="ECO:0000256" key="3">
    <source>
        <dbReference type="ARBA" id="ARBA00022737"/>
    </source>
</evidence>
<dbReference type="Gene3D" id="6.10.140.140">
    <property type="match status" value="1"/>
</dbReference>
<dbReference type="SUPFAM" id="SSF109640">
    <property type="entry name" value="KRAB domain (Kruppel-associated box)"/>
    <property type="match status" value="1"/>
</dbReference>
<dbReference type="SMART" id="SM00349">
    <property type="entry name" value="KRAB"/>
    <property type="match status" value="1"/>
</dbReference>
<evidence type="ECO:0000256" key="7">
    <source>
        <dbReference type="PROSITE-ProRule" id="PRU00042"/>
    </source>
</evidence>
<evidence type="ECO:0000256" key="2">
    <source>
        <dbReference type="ARBA" id="ARBA00022723"/>
    </source>
</evidence>